<dbReference type="Pfam" id="PF07586">
    <property type="entry name" value="HXXSHH"/>
    <property type="match status" value="1"/>
</dbReference>
<evidence type="ECO:0000313" key="1">
    <source>
        <dbReference type="EMBL" id="TWU50636.1"/>
    </source>
</evidence>
<dbReference type="EMBL" id="SJPW01000005">
    <property type="protein sequence ID" value="TWU50636.1"/>
    <property type="molecule type" value="Genomic_DNA"/>
</dbReference>
<organism evidence="1 2">
    <name type="scientific">Rubripirellula tenax</name>
    <dbReference type="NCBI Taxonomy" id="2528015"/>
    <lineage>
        <taxon>Bacteria</taxon>
        <taxon>Pseudomonadati</taxon>
        <taxon>Planctomycetota</taxon>
        <taxon>Planctomycetia</taxon>
        <taxon>Pirellulales</taxon>
        <taxon>Pirellulaceae</taxon>
        <taxon>Rubripirellula</taxon>
    </lineage>
</organism>
<name>A0A5C6ESS9_9BACT</name>
<dbReference type="RefSeq" id="WP_222435894.1">
    <property type="nucleotide sequence ID" value="NZ_SJPW01000005.1"/>
</dbReference>
<comment type="caution">
    <text evidence="1">The sequence shown here is derived from an EMBL/GenBank/DDBJ whole genome shotgun (WGS) entry which is preliminary data.</text>
</comment>
<sequence length="250" mass="26927">MSVDDDFIDRILEGAASTEEAGEFQRWLEFPAILERFALRAELHSDLHRSLRRRRIQKSALEASTDAAVAESVSSPEKTPVAAFHSRRMLGLSATGIAVETDSTRLISIYIHQNDAKPNIAGVDTGTHPLTHHGNQPEKLDQLRLIEEAQFKELAGLLGGLAGSAAADGSLLDQTSVIYGTSLGNGNSHANNNLPVLIAGGGFRHAQHLKLGEDQDYPLPNLFVSVLQRLGIETDKFATSTGTMRGLGLA</sequence>
<gene>
    <name evidence="1" type="ORF">Poly51_39290</name>
</gene>
<accession>A0A5C6ESS9</accession>
<keyword evidence="2" id="KW-1185">Reference proteome</keyword>
<dbReference type="AlphaFoldDB" id="A0A5C6ESS9"/>
<dbReference type="InterPro" id="IPR011447">
    <property type="entry name" value="DUF1552"/>
</dbReference>
<proteinExistence type="predicted"/>
<protein>
    <recommendedName>
        <fullName evidence="3">DUF1552 domain-containing protein</fullName>
    </recommendedName>
</protein>
<reference evidence="1 2" key="1">
    <citation type="submission" date="2019-02" db="EMBL/GenBank/DDBJ databases">
        <title>Deep-cultivation of Planctomycetes and their phenomic and genomic characterization uncovers novel biology.</title>
        <authorList>
            <person name="Wiegand S."/>
            <person name="Jogler M."/>
            <person name="Boedeker C."/>
            <person name="Pinto D."/>
            <person name="Vollmers J."/>
            <person name="Rivas-Marin E."/>
            <person name="Kohn T."/>
            <person name="Peeters S.H."/>
            <person name="Heuer A."/>
            <person name="Rast P."/>
            <person name="Oberbeckmann S."/>
            <person name="Bunk B."/>
            <person name="Jeske O."/>
            <person name="Meyerdierks A."/>
            <person name="Storesund J.E."/>
            <person name="Kallscheuer N."/>
            <person name="Luecker S."/>
            <person name="Lage O.M."/>
            <person name="Pohl T."/>
            <person name="Merkel B.J."/>
            <person name="Hornburger P."/>
            <person name="Mueller R.-W."/>
            <person name="Bruemmer F."/>
            <person name="Labrenz M."/>
            <person name="Spormann A.M."/>
            <person name="Op Den Camp H."/>
            <person name="Overmann J."/>
            <person name="Amann R."/>
            <person name="Jetten M.S.M."/>
            <person name="Mascher T."/>
            <person name="Medema M.H."/>
            <person name="Devos D.P."/>
            <person name="Kaster A.-K."/>
            <person name="Ovreas L."/>
            <person name="Rohde M."/>
            <person name="Galperin M.Y."/>
            <person name="Jogler C."/>
        </authorList>
    </citation>
    <scope>NUCLEOTIDE SEQUENCE [LARGE SCALE GENOMIC DNA]</scope>
    <source>
        <strain evidence="1 2">Poly51</strain>
    </source>
</reference>
<dbReference type="Proteomes" id="UP000318288">
    <property type="component" value="Unassembled WGS sequence"/>
</dbReference>
<evidence type="ECO:0000313" key="2">
    <source>
        <dbReference type="Proteomes" id="UP000318288"/>
    </source>
</evidence>
<evidence type="ECO:0008006" key="3">
    <source>
        <dbReference type="Google" id="ProtNLM"/>
    </source>
</evidence>